<dbReference type="CDD" id="cd02619">
    <property type="entry name" value="Peptidase_C1"/>
    <property type="match status" value="1"/>
</dbReference>
<evidence type="ECO:0000313" key="4">
    <source>
        <dbReference type="EMBL" id="MEB3103098.1"/>
    </source>
</evidence>
<proteinExistence type="predicted"/>
<keyword evidence="1" id="KW-0378">Hydrolase</keyword>
<organism evidence="4 5">
    <name type="scientific">Ferviditalea candida</name>
    <dbReference type="NCBI Taxonomy" id="3108399"/>
    <lineage>
        <taxon>Bacteria</taxon>
        <taxon>Bacillati</taxon>
        <taxon>Bacillota</taxon>
        <taxon>Bacilli</taxon>
        <taxon>Bacillales</taxon>
        <taxon>Paenibacillaceae</taxon>
        <taxon>Ferviditalea</taxon>
    </lineage>
</organism>
<dbReference type="Gene3D" id="1.10.530.10">
    <property type="match status" value="1"/>
</dbReference>
<keyword evidence="5" id="KW-1185">Reference proteome</keyword>
<dbReference type="EMBL" id="JAYJLD010000027">
    <property type="protein sequence ID" value="MEB3103098.1"/>
    <property type="molecule type" value="Genomic_DNA"/>
</dbReference>
<dbReference type="InterPro" id="IPR002901">
    <property type="entry name" value="MGlyc_endo_b_GlcNAc-like_dom"/>
</dbReference>
<evidence type="ECO:0000259" key="3">
    <source>
        <dbReference type="SMART" id="SM00645"/>
    </source>
</evidence>
<dbReference type="RefSeq" id="WP_371755225.1">
    <property type="nucleotide sequence ID" value="NZ_JAYJLD010000027.1"/>
</dbReference>
<dbReference type="SMART" id="SM00047">
    <property type="entry name" value="LYZ2"/>
    <property type="match status" value="1"/>
</dbReference>
<dbReference type="Pfam" id="PF01832">
    <property type="entry name" value="Glucosaminidase"/>
    <property type="match status" value="1"/>
</dbReference>
<evidence type="ECO:0000259" key="2">
    <source>
        <dbReference type="SMART" id="SM00047"/>
    </source>
</evidence>
<name>A0ABU5ZLN7_9BACL</name>
<dbReference type="Proteomes" id="UP001310386">
    <property type="component" value="Unassembled WGS sequence"/>
</dbReference>
<accession>A0ABU5ZLN7</accession>
<dbReference type="Gene3D" id="4.10.80.30">
    <property type="entry name" value="DNA polymerase, domain 6"/>
    <property type="match status" value="1"/>
</dbReference>
<reference evidence="4" key="1">
    <citation type="submission" date="2023-12" db="EMBL/GenBank/DDBJ databases">
        <title>Fervidustalea candida gen. nov., sp. nov., a novel member of the family Paenibacillaceae isolated from a geothermal area.</title>
        <authorList>
            <person name="Li W.-J."/>
            <person name="Jiao J.-Y."/>
            <person name="Chen Y."/>
        </authorList>
    </citation>
    <scope>NUCLEOTIDE SEQUENCE</scope>
    <source>
        <strain evidence="4">SYSU GA230002</strain>
    </source>
</reference>
<evidence type="ECO:0000256" key="1">
    <source>
        <dbReference type="ARBA" id="ARBA00022801"/>
    </source>
</evidence>
<dbReference type="InterPro" id="IPR000668">
    <property type="entry name" value="Peptidase_C1A_C"/>
</dbReference>
<dbReference type="PANTHER" id="PTHR33308">
    <property type="entry name" value="PEPTIDOGLYCAN HYDROLASE FLGJ"/>
    <property type="match status" value="1"/>
</dbReference>
<dbReference type="SUPFAM" id="SSF54001">
    <property type="entry name" value="Cysteine proteinases"/>
    <property type="match status" value="1"/>
</dbReference>
<dbReference type="PANTHER" id="PTHR33308:SF10">
    <property type="entry name" value="EXO-GLUCOSAMINIDASE LYTG"/>
    <property type="match status" value="1"/>
</dbReference>
<protein>
    <submittedName>
        <fullName evidence="4">Glucosaminidase domain-containing protein</fullName>
    </submittedName>
</protein>
<feature type="domain" description="Peptidase C1A papain C-terminal" evidence="3">
    <location>
        <begin position="28"/>
        <end position="234"/>
    </location>
</feature>
<dbReference type="Pfam" id="PF00112">
    <property type="entry name" value="Peptidase_C1"/>
    <property type="match status" value="1"/>
</dbReference>
<feature type="domain" description="Mannosyl-glycoprotein endo-beta-N-acetylglucosamidase-like" evidence="2">
    <location>
        <begin position="236"/>
        <end position="395"/>
    </location>
</feature>
<evidence type="ECO:0000313" key="5">
    <source>
        <dbReference type="Proteomes" id="UP001310386"/>
    </source>
</evidence>
<dbReference type="Gene3D" id="3.90.70.10">
    <property type="entry name" value="Cysteine proteinases"/>
    <property type="match status" value="1"/>
</dbReference>
<dbReference type="InterPro" id="IPR038765">
    <property type="entry name" value="Papain-like_cys_pep_sf"/>
</dbReference>
<comment type="caution">
    <text evidence="4">The sequence shown here is derived from an EMBL/GenBank/DDBJ whole genome shotgun (WGS) entry which is preliminary data.</text>
</comment>
<gene>
    <name evidence="4" type="ORF">VF724_15685</name>
</gene>
<dbReference type="SMART" id="SM00645">
    <property type="entry name" value="Pept_C1"/>
    <property type="match status" value="1"/>
</dbReference>
<dbReference type="InterPro" id="IPR051056">
    <property type="entry name" value="Glycosyl_Hydrolase_73"/>
</dbReference>
<sequence>MRKYTLQPDPLDMRDYVYRSTFKTPADLPKQVDLRTQMSPVVDQGSIGSCTANAIVSGLREYLLLQAGKPLEALSRLFLYWHEREILGRVNEDSGASLRDGMKVLQQTGVSSELLWPYSKDFRTQPDADAEADAGRFRIREYHRVNSMDDIKAALAQGLPVVFGFVVYESLERVGSDGMVSVPDVGKEARLGGHAMVFAGYDDDRQVFIVRNSWGPSWGDKGYCYLPYRAFYGFVMDTWTGSVMMRSKFIKSLAPYAVEDMRKSRVPASLTIAQGCLESADGNSGLTQDANNLFGIKGTGPAGSVLKWTTEYVNGVAQRVQAYFRAYHDWGESVADHSALLVNGLSWDPNRYRNVLGVDGRTAAREIQAAGYATDPNYAEKLIAIMDEYNLYQYDMEADEMTAEEKKAFDVLAAQVAKLAEKIPAPQWFVTEFGSTDLGGLIHDPKFTEEGWRTLAVSLRAQEEKGFK</sequence>